<dbReference type="AlphaFoldDB" id="A0ABD3ADH4"/>
<gene>
    <name evidence="2" type="ORF">ACH5RR_008293</name>
</gene>
<sequence length="161" mass="19261">MYTVKSGYELAKNLCDKESGRWSRNEHSNRNGEEKSVWKCLCHLNMKHKLKHFVWNCLREILHVNAVINGRIGNGELFNKCCGDQDETLEHMLFHCNNAELIWKMVLIPWKALNQFRRNFWKWWSELLGAANRDEENKHIVLTTKHCMVDLKFEECQTIQW</sequence>
<dbReference type="InterPro" id="IPR026960">
    <property type="entry name" value="RVT-Znf"/>
</dbReference>
<evidence type="ECO:0000313" key="3">
    <source>
        <dbReference type="Proteomes" id="UP001630127"/>
    </source>
</evidence>
<feature type="domain" description="Reverse transcriptase zinc-binding" evidence="1">
    <location>
        <begin position="29"/>
        <end position="103"/>
    </location>
</feature>
<accession>A0ABD3ADH4</accession>
<organism evidence="2 3">
    <name type="scientific">Cinchona calisaya</name>
    <dbReference type="NCBI Taxonomy" id="153742"/>
    <lineage>
        <taxon>Eukaryota</taxon>
        <taxon>Viridiplantae</taxon>
        <taxon>Streptophyta</taxon>
        <taxon>Embryophyta</taxon>
        <taxon>Tracheophyta</taxon>
        <taxon>Spermatophyta</taxon>
        <taxon>Magnoliopsida</taxon>
        <taxon>eudicotyledons</taxon>
        <taxon>Gunneridae</taxon>
        <taxon>Pentapetalae</taxon>
        <taxon>asterids</taxon>
        <taxon>lamiids</taxon>
        <taxon>Gentianales</taxon>
        <taxon>Rubiaceae</taxon>
        <taxon>Cinchonoideae</taxon>
        <taxon>Cinchoneae</taxon>
        <taxon>Cinchona</taxon>
    </lineage>
</organism>
<proteinExistence type="predicted"/>
<evidence type="ECO:0000259" key="1">
    <source>
        <dbReference type="Pfam" id="PF13966"/>
    </source>
</evidence>
<protein>
    <recommendedName>
        <fullName evidence="1">Reverse transcriptase zinc-binding domain-containing protein</fullName>
    </recommendedName>
</protein>
<reference evidence="2 3" key="1">
    <citation type="submission" date="2024-11" db="EMBL/GenBank/DDBJ databases">
        <title>A near-complete genome assembly of Cinchona calisaya.</title>
        <authorList>
            <person name="Lian D.C."/>
            <person name="Zhao X.W."/>
            <person name="Wei L."/>
        </authorList>
    </citation>
    <scope>NUCLEOTIDE SEQUENCE [LARGE SCALE GENOMIC DNA]</scope>
    <source>
        <tissue evidence="2">Nenye</tissue>
    </source>
</reference>
<dbReference type="Proteomes" id="UP001630127">
    <property type="component" value="Unassembled WGS sequence"/>
</dbReference>
<comment type="caution">
    <text evidence="2">The sequence shown here is derived from an EMBL/GenBank/DDBJ whole genome shotgun (WGS) entry which is preliminary data.</text>
</comment>
<name>A0ABD3ADH4_9GENT</name>
<dbReference type="EMBL" id="JBJUIK010000004">
    <property type="protein sequence ID" value="KAL3528971.1"/>
    <property type="molecule type" value="Genomic_DNA"/>
</dbReference>
<keyword evidence="3" id="KW-1185">Reference proteome</keyword>
<dbReference type="Pfam" id="PF13966">
    <property type="entry name" value="zf-RVT"/>
    <property type="match status" value="1"/>
</dbReference>
<evidence type="ECO:0000313" key="2">
    <source>
        <dbReference type="EMBL" id="KAL3528971.1"/>
    </source>
</evidence>